<dbReference type="AlphaFoldDB" id="A0A319D977"/>
<reference evidence="2 3" key="1">
    <citation type="submission" date="2018-02" db="EMBL/GenBank/DDBJ databases">
        <title>The genomes of Aspergillus section Nigri reveals drivers in fungal speciation.</title>
        <authorList>
            <consortium name="DOE Joint Genome Institute"/>
            <person name="Vesth T.C."/>
            <person name="Nybo J."/>
            <person name="Theobald S."/>
            <person name="Brandl J."/>
            <person name="Frisvad J.C."/>
            <person name="Nielsen K.F."/>
            <person name="Lyhne E.K."/>
            <person name="Kogle M.E."/>
            <person name="Kuo A."/>
            <person name="Riley R."/>
            <person name="Clum A."/>
            <person name="Nolan M."/>
            <person name="Lipzen A."/>
            <person name="Salamov A."/>
            <person name="Henrissat B."/>
            <person name="Wiebenga A."/>
            <person name="De vries R.P."/>
            <person name="Grigoriev I.V."/>
            <person name="Mortensen U.H."/>
            <person name="Andersen M.R."/>
            <person name="Baker S.E."/>
        </authorList>
    </citation>
    <scope>NUCLEOTIDE SEQUENCE [LARGE SCALE GENOMIC DNA]</scope>
    <source>
        <strain evidence="2 3">CBS 707.79</strain>
    </source>
</reference>
<proteinExistence type="predicted"/>
<evidence type="ECO:0000313" key="3">
    <source>
        <dbReference type="Proteomes" id="UP000247810"/>
    </source>
</evidence>
<organism evidence="2 3">
    <name type="scientific">Aspergillus ellipticus CBS 707.79</name>
    <dbReference type="NCBI Taxonomy" id="1448320"/>
    <lineage>
        <taxon>Eukaryota</taxon>
        <taxon>Fungi</taxon>
        <taxon>Dikarya</taxon>
        <taxon>Ascomycota</taxon>
        <taxon>Pezizomycotina</taxon>
        <taxon>Eurotiomycetes</taxon>
        <taxon>Eurotiomycetidae</taxon>
        <taxon>Eurotiales</taxon>
        <taxon>Aspergillaceae</taxon>
        <taxon>Aspergillus</taxon>
        <taxon>Aspergillus subgen. Circumdati</taxon>
    </lineage>
</organism>
<sequence length="169" mass="17700">MAPLAAGVTEDRPRMTIDGILDMGVVLDAAPRRLALAKFPLTESTVYPRPHSRGLADATPAVGIVKYRRCLTGPSGRMYRIPRTERARCKRDNPLEVMRKAPGGFPADPAALHPASIASDRAGEAQGAFHPPQGECFSPGGVQDDTLPHRAGVGSASEGGKAKLAVGPG</sequence>
<keyword evidence="3" id="KW-1185">Reference proteome</keyword>
<accession>A0A319D977</accession>
<name>A0A319D977_9EURO</name>
<protein>
    <submittedName>
        <fullName evidence="2">Uncharacterized protein</fullName>
    </submittedName>
</protein>
<dbReference type="Proteomes" id="UP000247810">
    <property type="component" value="Unassembled WGS sequence"/>
</dbReference>
<feature type="region of interest" description="Disordered" evidence="1">
    <location>
        <begin position="121"/>
        <end position="169"/>
    </location>
</feature>
<evidence type="ECO:0000256" key="1">
    <source>
        <dbReference type="SAM" id="MobiDB-lite"/>
    </source>
</evidence>
<dbReference type="EMBL" id="KZ825883">
    <property type="protein sequence ID" value="PYH93880.1"/>
    <property type="molecule type" value="Genomic_DNA"/>
</dbReference>
<evidence type="ECO:0000313" key="2">
    <source>
        <dbReference type="EMBL" id="PYH93880.1"/>
    </source>
</evidence>
<gene>
    <name evidence="2" type="ORF">BO71DRAFT_430518</name>
</gene>
<dbReference type="VEuPathDB" id="FungiDB:BO71DRAFT_430518"/>